<dbReference type="BioCyc" id="SCEL448385:SCE_RS47035-MONOMER"/>
<feature type="domain" description="ADYC" evidence="1">
    <location>
        <begin position="161"/>
        <end position="335"/>
    </location>
</feature>
<organism evidence="2 3">
    <name type="scientific">Sorangium cellulosum (strain So ce56)</name>
    <name type="common">Polyangium cellulosum (strain So ce56)</name>
    <dbReference type="NCBI Taxonomy" id="448385"/>
    <lineage>
        <taxon>Bacteria</taxon>
        <taxon>Pseudomonadati</taxon>
        <taxon>Myxococcota</taxon>
        <taxon>Polyangia</taxon>
        <taxon>Polyangiales</taxon>
        <taxon>Polyangiaceae</taxon>
        <taxon>Sorangium</taxon>
    </lineage>
</organism>
<sequence length="495" mass="53510">MPMNDVYSRIPRTCAALALAACGADPAADALGDDPGDILEARQLAQAVQGRTAQGRTAQGRTALGELAGGGPPVKVMTSGATVTVDGITYSVSRLTWQNGKLSGTYRVRRGLLWQTVPLPNDGVGVSFKVQPIDGMGPEETLRVVSKVMDTNDANLMASCAHRTNPEDVHLYNIQRFDSKDSKETWKDLCDAPGGDAVGSGRAVFTKGYWKKQPVDPDVIPKTDYEDQDPNAFGLACWDGVAAKCARWGYKEWQTLTSPKTGKPVEMRSLFIACQRAAMADYCGTGESFTQENTPIDIWDTHNFIQKSDEAITSPMFAEESSFDESKAVCVEASRYERMPKFCQDRCSRPREETAMSVCLEEYELAVDLGQKPPVIDRSTCGDAQLIFVDTGSGDYCPHSPATTHEDPYTSPPTPPKRMYKSCNSCTAAVCRDYPSCCHPVTPEGGGWTSACAEAAQRGCLYVPAVSTRPFCRADTVTSQMGGTLGGTMIGSMLP</sequence>
<gene>
    <name evidence="2" type="ordered locus">sce9196</name>
</gene>
<evidence type="ECO:0000259" key="1">
    <source>
        <dbReference type="Pfam" id="PF20032"/>
    </source>
</evidence>
<dbReference type="eggNOG" id="COG1357">
    <property type="taxonomic scope" value="Bacteria"/>
</dbReference>
<reference evidence="2 3" key="1">
    <citation type="journal article" date="2007" name="Nat. Biotechnol.">
        <title>Complete genome sequence of the myxobacterium Sorangium cellulosum.</title>
        <authorList>
            <person name="Schneiker S."/>
            <person name="Perlova O."/>
            <person name="Kaiser O."/>
            <person name="Gerth K."/>
            <person name="Alici A."/>
            <person name="Altmeyer M.O."/>
            <person name="Bartels D."/>
            <person name="Bekel T."/>
            <person name="Beyer S."/>
            <person name="Bode E."/>
            <person name="Bode H.B."/>
            <person name="Bolten C.J."/>
            <person name="Choudhuri J.V."/>
            <person name="Doss S."/>
            <person name="Elnakady Y.A."/>
            <person name="Frank B."/>
            <person name="Gaigalat L."/>
            <person name="Goesmann A."/>
            <person name="Groeger C."/>
            <person name="Gross F."/>
            <person name="Jelsbak L."/>
            <person name="Jelsbak L."/>
            <person name="Kalinowski J."/>
            <person name="Kegler C."/>
            <person name="Knauber T."/>
            <person name="Konietzny S."/>
            <person name="Kopp M."/>
            <person name="Krause L."/>
            <person name="Krug D."/>
            <person name="Linke B."/>
            <person name="Mahmud T."/>
            <person name="Martinez-Arias R."/>
            <person name="McHardy A.C."/>
            <person name="Merai M."/>
            <person name="Meyer F."/>
            <person name="Mormann S."/>
            <person name="Munoz-Dorado J."/>
            <person name="Perez J."/>
            <person name="Pradella S."/>
            <person name="Rachid S."/>
            <person name="Raddatz G."/>
            <person name="Rosenau F."/>
            <person name="Rueckert C."/>
            <person name="Sasse F."/>
            <person name="Scharfe M."/>
            <person name="Schuster S.C."/>
            <person name="Suen G."/>
            <person name="Treuner-Lange A."/>
            <person name="Velicer G.J."/>
            <person name="Vorholter F.-J."/>
            <person name="Weissman K.J."/>
            <person name="Welch R.D."/>
            <person name="Wenzel S.C."/>
            <person name="Whitworth D.E."/>
            <person name="Wilhelm S."/>
            <person name="Wittmann C."/>
            <person name="Bloecker H."/>
            <person name="Puehler A."/>
            <person name="Mueller R."/>
        </authorList>
    </citation>
    <scope>NUCLEOTIDE SEQUENCE [LARGE SCALE GENOMIC DNA]</scope>
    <source>
        <strain evidence="3">So ce56</strain>
    </source>
</reference>
<proteinExistence type="predicted"/>
<keyword evidence="3" id="KW-1185">Reference proteome</keyword>
<dbReference type="EMBL" id="AM746676">
    <property type="protein sequence ID" value="CAN99369.1"/>
    <property type="molecule type" value="Genomic_DNA"/>
</dbReference>
<protein>
    <recommendedName>
        <fullName evidence="1">ADYC domain-containing protein</fullName>
    </recommendedName>
</protein>
<dbReference type="STRING" id="448385.sce9196"/>
<dbReference type="Pfam" id="PF20032">
    <property type="entry name" value="ADYC"/>
    <property type="match status" value="1"/>
</dbReference>
<accession>A9GDK9</accession>
<evidence type="ECO:0000313" key="3">
    <source>
        <dbReference type="Proteomes" id="UP000002139"/>
    </source>
</evidence>
<dbReference type="AlphaFoldDB" id="A9GDK9"/>
<dbReference type="Proteomes" id="UP000002139">
    <property type="component" value="Chromosome"/>
</dbReference>
<name>A9GDK9_SORC5</name>
<dbReference type="InterPro" id="IPR045426">
    <property type="entry name" value="ADYC"/>
</dbReference>
<dbReference type="HOGENOM" id="CLU_550825_0_0_7"/>
<evidence type="ECO:0000313" key="2">
    <source>
        <dbReference type="EMBL" id="CAN99369.1"/>
    </source>
</evidence>
<dbReference type="KEGG" id="scl:sce9196"/>